<protein>
    <submittedName>
        <fullName evidence="2">Uncharacterized protein</fullName>
    </submittedName>
</protein>
<dbReference type="OrthoDB" id="483433at2"/>
<sequence>MDFDVILNELSLQNPAPNEAIARQWMSNFISTIKAIKDRGIKVSLRTKDDFHTTLLAPNYPLRRWLNDKEVDQIERGFIKTLATKSPFSTDLINSAILNIENNIGLSEFCYQGEQVIGLGVAHILDTISVSLLSDEKWNCRYVNLEFRRIDEDGELIDEVVKIVHASCKEHIQKHSEWFKYRIRTTVLDGLDIWNLREDLFPNLVFCDDVYKQVQSLNSGNPILRQVIKRLFEMEETCKNWTDGVFDMDSLPCKVSPESDSRLKRLKKELTFKCPDGNERVFSLHVRMTPGAWRLHFSVDLGPGKIIIGYIGLKIM</sequence>
<proteinExistence type="predicted"/>
<dbReference type="EMBL" id="JHEG04000001">
    <property type="protein sequence ID" value="KAF3889641.1"/>
    <property type="molecule type" value="Genomic_DNA"/>
</dbReference>
<dbReference type="Proteomes" id="UP000029738">
    <property type="component" value="Unassembled WGS sequence"/>
</dbReference>
<dbReference type="STRING" id="1479485.DA73_0237710"/>
<accession>A0A0C1N3F4</accession>
<dbReference type="EMBL" id="JHEG02000059">
    <property type="protein sequence ID" value="KIE06961.1"/>
    <property type="molecule type" value="Genomic_DNA"/>
</dbReference>
<dbReference type="RefSeq" id="WP_038079962.1">
    <property type="nucleotide sequence ID" value="NZ_JHEG04000001.1"/>
</dbReference>
<comment type="caution">
    <text evidence="2">The sequence shown here is derived from an EMBL/GenBank/DDBJ whole genome shotgun (WGS) entry which is preliminary data.</text>
</comment>
<gene>
    <name evidence="2" type="ORF">DA73_0237710</name>
    <name evidence="1" type="ORF">DA73_0400032345</name>
</gene>
<dbReference type="AlphaFoldDB" id="A0A0C1N3F4"/>
<evidence type="ECO:0000313" key="2">
    <source>
        <dbReference type="EMBL" id="KIE06961.1"/>
    </source>
</evidence>
<name>A0A0C1N3F4_9CYAN</name>
<organism evidence="2">
    <name type="scientific">Tolypothrix bouteillei VB521301</name>
    <dbReference type="NCBI Taxonomy" id="1479485"/>
    <lineage>
        <taxon>Bacteria</taxon>
        <taxon>Bacillati</taxon>
        <taxon>Cyanobacteriota</taxon>
        <taxon>Cyanophyceae</taxon>
        <taxon>Nostocales</taxon>
        <taxon>Tolypothrichaceae</taxon>
        <taxon>Tolypothrix</taxon>
    </lineage>
</organism>
<reference evidence="2" key="1">
    <citation type="journal article" date="2015" name="Genome Announc.">
        <title>Draft Genome Sequence of Tolypothrix boutellei Strain VB521301.</title>
        <authorList>
            <person name="Chandrababunaidu M.M."/>
            <person name="Singh D."/>
            <person name="Sen D."/>
            <person name="Bhan S."/>
            <person name="Das S."/>
            <person name="Gupta A."/>
            <person name="Adhikary S.P."/>
            <person name="Tripathy S."/>
        </authorList>
    </citation>
    <scope>NUCLEOTIDE SEQUENCE</scope>
    <source>
        <strain evidence="2">VB521301</strain>
    </source>
</reference>
<keyword evidence="3" id="KW-1185">Reference proteome</keyword>
<evidence type="ECO:0000313" key="1">
    <source>
        <dbReference type="EMBL" id="KAF3889641.1"/>
    </source>
</evidence>
<evidence type="ECO:0000313" key="3">
    <source>
        <dbReference type="Proteomes" id="UP000029738"/>
    </source>
</evidence>
<reference evidence="1" key="2">
    <citation type="submission" date="2019-11" db="EMBL/GenBank/DDBJ databases">
        <title>Improved Assembly of Tolypothrix boutellei genome.</title>
        <authorList>
            <person name="Sarangi A.N."/>
            <person name="Mukherjee M."/>
            <person name="Ghosh S."/>
            <person name="Singh D."/>
            <person name="Das A."/>
            <person name="Kant S."/>
            <person name="Prusty A."/>
            <person name="Tripathy S."/>
        </authorList>
    </citation>
    <scope>NUCLEOTIDE SEQUENCE</scope>
    <source>
        <strain evidence="1">VB521301</strain>
    </source>
</reference>